<gene>
    <name evidence="3" type="ORF">ACFQMH_39720</name>
</gene>
<proteinExistence type="predicted"/>
<evidence type="ECO:0000313" key="3">
    <source>
        <dbReference type="EMBL" id="MFC7017715.1"/>
    </source>
</evidence>
<dbReference type="EMBL" id="JBHSYM010000107">
    <property type="protein sequence ID" value="MFC7017715.1"/>
    <property type="molecule type" value="Genomic_DNA"/>
</dbReference>
<keyword evidence="4" id="KW-1185">Reference proteome</keyword>
<comment type="caution">
    <text evidence="3">The sequence shown here is derived from an EMBL/GenBank/DDBJ whole genome shotgun (WGS) entry which is preliminary data.</text>
</comment>
<protein>
    <submittedName>
        <fullName evidence="3">Uncharacterized protein</fullName>
    </submittedName>
</protein>
<dbReference type="Proteomes" id="UP001596409">
    <property type="component" value="Unassembled WGS sequence"/>
</dbReference>
<evidence type="ECO:0000256" key="2">
    <source>
        <dbReference type="SAM" id="SignalP"/>
    </source>
</evidence>
<feature type="region of interest" description="Disordered" evidence="1">
    <location>
        <begin position="26"/>
        <end position="67"/>
    </location>
</feature>
<evidence type="ECO:0000256" key="1">
    <source>
        <dbReference type="SAM" id="MobiDB-lite"/>
    </source>
</evidence>
<accession>A0ABW2EHK6</accession>
<organism evidence="3 4">
    <name type="scientific">Streptomyces viridiviolaceus</name>
    <dbReference type="NCBI Taxonomy" id="68282"/>
    <lineage>
        <taxon>Bacteria</taxon>
        <taxon>Bacillati</taxon>
        <taxon>Actinomycetota</taxon>
        <taxon>Actinomycetes</taxon>
        <taxon>Kitasatosporales</taxon>
        <taxon>Streptomycetaceae</taxon>
        <taxon>Streptomyces</taxon>
    </lineage>
</organism>
<name>A0ABW2EHK6_9ACTN</name>
<evidence type="ECO:0000313" key="4">
    <source>
        <dbReference type="Proteomes" id="UP001596409"/>
    </source>
</evidence>
<feature type="compositionally biased region" description="Low complexity" evidence="1">
    <location>
        <begin position="37"/>
        <end position="46"/>
    </location>
</feature>
<sequence length="167" mass="17614">MDKRHVVGYAVTGVAGLALGAVLGAASGTQASPKPSPAVTHTVTAPSPTPTPTPSERPVGAPASRGEWTPQEWADAFKAFTAKRGTAQQRAAVGHVVKVKGLDGNDTDWEAADDVKIFTDFEGEDYDYTAQAELILDALTDWQESREGDLRVEVLNANGSTQGSDFM</sequence>
<reference evidence="4" key="1">
    <citation type="journal article" date="2019" name="Int. J. Syst. Evol. Microbiol.">
        <title>The Global Catalogue of Microorganisms (GCM) 10K type strain sequencing project: providing services to taxonomists for standard genome sequencing and annotation.</title>
        <authorList>
            <consortium name="The Broad Institute Genomics Platform"/>
            <consortium name="The Broad Institute Genome Sequencing Center for Infectious Disease"/>
            <person name="Wu L."/>
            <person name="Ma J."/>
        </authorList>
    </citation>
    <scope>NUCLEOTIDE SEQUENCE [LARGE SCALE GENOMIC DNA]</scope>
    <source>
        <strain evidence="4">JCM 4855</strain>
    </source>
</reference>
<feature type="chain" id="PRO_5047343699" evidence="2">
    <location>
        <begin position="32"/>
        <end position="167"/>
    </location>
</feature>
<feature type="signal peptide" evidence="2">
    <location>
        <begin position="1"/>
        <end position="31"/>
    </location>
</feature>
<keyword evidence="2" id="KW-0732">Signal</keyword>
<dbReference type="RefSeq" id="WP_189880535.1">
    <property type="nucleotide sequence ID" value="NZ_BMWA01000044.1"/>
</dbReference>